<dbReference type="MEROPS" id="S12.950"/>
<dbReference type="InterPro" id="IPR001466">
    <property type="entry name" value="Beta-lactam-related"/>
</dbReference>
<dbReference type="STRING" id="706191.PANA_0239"/>
<feature type="domain" description="Beta-lactamase-related" evidence="1">
    <location>
        <begin position="28"/>
        <end position="381"/>
    </location>
</feature>
<gene>
    <name evidence="2" type="primary">yfeW</name>
    <name evidence="2" type="ordered locus">PANA_0239</name>
</gene>
<protein>
    <submittedName>
        <fullName evidence="2">YfeW</fullName>
    </submittedName>
</protein>
<keyword evidence="3" id="KW-1185">Reference proteome</keyword>
<dbReference type="AlphaFoldDB" id="D4GH91"/>
<dbReference type="EMBL" id="CP001875">
    <property type="protein sequence ID" value="ADD75406.1"/>
    <property type="molecule type" value="Genomic_DNA"/>
</dbReference>
<sequence>MKLFKESIMIYFTSGRVPSSAKLEAAMDAVIDQAIDAQRIVGCTVMVAQAGELMYQRAAGLADREQKKGMALDAIFRLASLTKPIVSLTAMRLIEQGYMTLDDDITRWLPNFRPCLEEGKPATIRVRHLLSHMSGLRYRYSAPADSLYHTLNVSDGIDYQPGLSIEENLQRLAGTPLQFEPGSGWRYSLGIDVLGEIMVRATGKRLPDLVSHAVTEPLGMKDTLFTVRDEARLTTVYTDDSPVPTAIGENQRIPFGEGAAIFCPDRILKPDAWPCAGGGMAGTAPDFMQLLETIRRQGAPLITRDSFDYMTQEHVAAKYATQGPGWGFGVGWALLADPDAAGSPQSAGTLSWSGAYGHTWFVDRQKELCVLAMTNTTPEGVNGQFPVMLRDAVYSGLA</sequence>
<dbReference type="PANTHER" id="PTHR43283:SF3">
    <property type="entry name" value="BETA-LACTAMASE FAMILY PROTEIN (AFU_ORTHOLOGUE AFUA_5G07500)"/>
    <property type="match status" value="1"/>
</dbReference>
<evidence type="ECO:0000259" key="1">
    <source>
        <dbReference type="Pfam" id="PF00144"/>
    </source>
</evidence>
<dbReference type="KEGG" id="pam:PANA_0239"/>
<dbReference type="PANTHER" id="PTHR43283">
    <property type="entry name" value="BETA-LACTAMASE-RELATED"/>
    <property type="match status" value="1"/>
</dbReference>
<dbReference type="eggNOG" id="COG1680">
    <property type="taxonomic scope" value="Bacteria"/>
</dbReference>
<dbReference type="InterPro" id="IPR050789">
    <property type="entry name" value="Diverse_Enzym_Activities"/>
</dbReference>
<dbReference type="HOGENOM" id="CLU_020027_11_2_6"/>
<dbReference type="Gene3D" id="3.40.710.10">
    <property type="entry name" value="DD-peptidase/beta-lactamase superfamily"/>
    <property type="match status" value="1"/>
</dbReference>
<accession>D4GH91</accession>
<dbReference type="Proteomes" id="UP000001702">
    <property type="component" value="Chromosome"/>
</dbReference>
<proteinExistence type="predicted"/>
<evidence type="ECO:0000313" key="2">
    <source>
        <dbReference type="EMBL" id="ADD75406.1"/>
    </source>
</evidence>
<dbReference type="SUPFAM" id="SSF56601">
    <property type="entry name" value="beta-lactamase/transpeptidase-like"/>
    <property type="match status" value="1"/>
</dbReference>
<organism evidence="2 3">
    <name type="scientific">Pantoea ananatis (strain LMG 20103)</name>
    <dbReference type="NCBI Taxonomy" id="706191"/>
    <lineage>
        <taxon>Bacteria</taxon>
        <taxon>Pseudomonadati</taxon>
        <taxon>Pseudomonadota</taxon>
        <taxon>Gammaproteobacteria</taxon>
        <taxon>Enterobacterales</taxon>
        <taxon>Erwiniaceae</taxon>
        <taxon>Pantoea</taxon>
    </lineage>
</organism>
<evidence type="ECO:0000313" key="3">
    <source>
        <dbReference type="Proteomes" id="UP000001702"/>
    </source>
</evidence>
<dbReference type="Pfam" id="PF00144">
    <property type="entry name" value="Beta-lactamase"/>
    <property type="match status" value="1"/>
</dbReference>
<name>D4GH91_PANAM</name>
<dbReference type="InterPro" id="IPR012338">
    <property type="entry name" value="Beta-lactam/transpept-like"/>
</dbReference>
<reference evidence="2 3" key="1">
    <citation type="journal article" date="2010" name="J. Bacteriol.">
        <title>Genome sequence of Pantoea ananatis LMG20103, the causative agent of Eucalyptus blight and dieback.</title>
        <authorList>
            <person name="De Maayer P."/>
            <person name="Chan W.Y."/>
            <person name="Venter S.N."/>
            <person name="Toth I.K."/>
            <person name="Birch P.R."/>
            <person name="Joubert F."/>
            <person name="Coutinho T.A."/>
        </authorList>
    </citation>
    <scope>NUCLEOTIDE SEQUENCE [LARGE SCALE GENOMIC DNA]</scope>
    <source>
        <strain evidence="2 3">LMG 20103</strain>
    </source>
</reference>